<evidence type="ECO:0000313" key="3">
    <source>
        <dbReference type="EMBL" id="SEK93798.1"/>
    </source>
</evidence>
<accession>A0A1H7L4B0</accession>
<dbReference type="RefSeq" id="WP_091621216.1">
    <property type="nucleotide sequence ID" value="NZ_FNZN01000002.1"/>
</dbReference>
<dbReference type="InterPro" id="IPR035940">
    <property type="entry name" value="CAP_sf"/>
</dbReference>
<dbReference type="STRING" id="228957.SAMN04488008_102473"/>
<keyword evidence="4" id="KW-1185">Reference proteome</keyword>
<keyword evidence="1" id="KW-0732">Signal</keyword>
<evidence type="ECO:0000259" key="2">
    <source>
        <dbReference type="Pfam" id="PF00188"/>
    </source>
</evidence>
<reference evidence="4" key="1">
    <citation type="submission" date="2016-10" db="EMBL/GenBank/DDBJ databases">
        <authorList>
            <person name="Varghese N."/>
            <person name="Submissions S."/>
        </authorList>
    </citation>
    <scope>NUCLEOTIDE SEQUENCE [LARGE SCALE GENOMIC DNA]</scope>
    <source>
        <strain evidence="4">DSM 16471</strain>
    </source>
</reference>
<name>A0A1H7L4B0_9FLAO</name>
<evidence type="ECO:0000313" key="4">
    <source>
        <dbReference type="Proteomes" id="UP000198990"/>
    </source>
</evidence>
<dbReference type="OrthoDB" id="982527at2"/>
<feature type="chain" id="PRO_5011743153" evidence="1">
    <location>
        <begin position="25"/>
        <end position="159"/>
    </location>
</feature>
<dbReference type="CDD" id="cd05379">
    <property type="entry name" value="CAP_bacterial"/>
    <property type="match status" value="1"/>
</dbReference>
<protein>
    <submittedName>
        <fullName evidence="3">Uncharacterized conserved protein YkwD, contains CAP (CSP/antigen 5/PR1) domain</fullName>
    </submittedName>
</protein>
<dbReference type="Gene3D" id="3.40.33.10">
    <property type="entry name" value="CAP"/>
    <property type="match status" value="1"/>
</dbReference>
<organism evidence="3 4">
    <name type="scientific">Maribacter orientalis</name>
    <dbReference type="NCBI Taxonomy" id="228957"/>
    <lineage>
        <taxon>Bacteria</taxon>
        <taxon>Pseudomonadati</taxon>
        <taxon>Bacteroidota</taxon>
        <taxon>Flavobacteriia</taxon>
        <taxon>Flavobacteriales</taxon>
        <taxon>Flavobacteriaceae</taxon>
        <taxon>Maribacter</taxon>
    </lineage>
</organism>
<dbReference type="PANTHER" id="PTHR31157:SF30">
    <property type="entry name" value="SCP DOMAIN-CONTAINING PROTEIN"/>
    <property type="match status" value="1"/>
</dbReference>
<evidence type="ECO:0000256" key="1">
    <source>
        <dbReference type="SAM" id="SignalP"/>
    </source>
</evidence>
<proteinExistence type="predicted"/>
<dbReference type="EMBL" id="FNZN01000002">
    <property type="protein sequence ID" value="SEK93798.1"/>
    <property type="molecule type" value="Genomic_DNA"/>
</dbReference>
<sequence length="159" mass="18159">MKMRLLYAVPVFLLLFLDSCTSDSIEETSILEAENVVTIEQDLLDIVNEHRLTLNANTLKFSDIAYKYANIHTNYMIAKGSISHDNFSSRATDINSEVEVEMVAENVAKDYLSAIDAFQGWYNSSSHKKTMEGDFTHTGISVKKDEQGNYYFTQLFYKK</sequence>
<dbReference type="Pfam" id="PF00188">
    <property type="entry name" value="CAP"/>
    <property type="match status" value="1"/>
</dbReference>
<feature type="domain" description="SCP" evidence="2">
    <location>
        <begin position="44"/>
        <end position="156"/>
    </location>
</feature>
<dbReference type="SUPFAM" id="SSF55797">
    <property type="entry name" value="PR-1-like"/>
    <property type="match status" value="1"/>
</dbReference>
<dbReference type="InterPro" id="IPR014044">
    <property type="entry name" value="CAP_dom"/>
</dbReference>
<feature type="signal peptide" evidence="1">
    <location>
        <begin position="1"/>
        <end position="24"/>
    </location>
</feature>
<dbReference type="Proteomes" id="UP000198990">
    <property type="component" value="Unassembled WGS sequence"/>
</dbReference>
<gene>
    <name evidence="3" type="ORF">SAMN04488008_102473</name>
</gene>
<dbReference type="PANTHER" id="PTHR31157">
    <property type="entry name" value="SCP DOMAIN-CONTAINING PROTEIN"/>
    <property type="match status" value="1"/>
</dbReference>
<dbReference type="AlphaFoldDB" id="A0A1H7L4B0"/>